<accession>A0AAV7L679</accession>
<evidence type="ECO:0000256" key="2">
    <source>
        <dbReference type="SAM" id="Phobius"/>
    </source>
</evidence>
<feature type="compositionally biased region" description="Basic and acidic residues" evidence="1">
    <location>
        <begin position="7"/>
        <end position="21"/>
    </location>
</feature>
<keyword evidence="2" id="KW-0812">Transmembrane</keyword>
<dbReference type="EMBL" id="JANPWB010000015">
    <property type="protein sequence ID" value="KAJ1087151.1"/>
    <property type="molecule type" value="Genomic_DNA"/>
</dbReference>
<name>A0AAV7L679_PLEWA</name>
<feature type="transmembrane region" description="Helical" evidence="2">
    <location>
        <begin position="75"/>
        <end position="94"/>
    </location>
</feature>
<evidence type="ECO:0000313" key="4">
    <source>
        <dbReference type="Proteomes" id="UP001066276"/>
    </source>
</evidence>
<keyword evidence="2" id="KW-1133">Transmembrane helix</keyword>
<protein>
    <submittedName>
        <fullName evidence="3">Uncharacterized protein</fullName>
    </submittedName>
</protein>
<reference evidence="3" key="1">
    <citation type="journal article" date="2022" name="bioRxiv">
        <title>Sequencing and chromosome-scale assembly of the giantPleurodeles waltlgenome.</title>
        <authorList>
            <person name="Brown T."/>
            <person name="Elewa A."/>
            <person name="Iarovenko S."/>
            <person name="Subramanian E."/>
            <person name="Araus A.J."/>
            <person name="Petzold A."/>
            <person name="Susuki M."/>
            <person name="Suzuki K.-i.T."/>
            <person name="Hayashi T."/>
            <person name="Toyoda A."/>
            <person name="Oliveira C."/>
            <person name="Osipova E."/>
            <person name="Leigh N.D."/>
            <person name="Simon A."/>
            <person name="Yun M.H."/>
        </authorList>
    </citation>
    <scope>NUCLEOTIDE SEQUENCE</scope>
    <source>
        <strain evidence="3">20211129_DDA</strain>
        <tissue evidence="3">Liver</tissue>
    </source>
</reference>
<proteinExistence type="predicted"/>
<keyword evidence="2" id="KW-0472">Membrane</keyword>
<gene>
    <name evidence="3" type="ORF">NDU88_000345</name>
</gene>
<comment type="caution">
    <text evidence="3">The sequence shown here is derived from an EMBL/GenBank/DDBJ whole genome shotgun (WGS) entry which is preliminary data.</text>
</comment>
<feature type="region of interest" description="Disordered" evidence="1">
    <location>
        <begin position="1"/>
        <end position="25"/>
    </location>
</feature>
<keyword evidence="4" id="KW-1185">Reference proteome</keyword>
<dbReference type="Proteomes" id="UP001066276">
    <property type="component" value="Chromosome 11"/>
</dbReference>
<sequence length="104" mass="11302">MVRLRRARESTGWRGTAREPGRLMSMDRGIGTLQGAQRAQSSGWLPSSSNPTLVVLAPDSSGNSFQQLGRTVEDASFLLSIAFVCVCFTKLAMLKVPKDTSRVT</sequence>
<organism evidence="3 4">
    <name type="scientific">Pleurodeles waltl</name>
    <name type="common">Iberian ribbed newt</name>
    <dbReference type="NCBI Taxonomy" id="8319"/>
    <lineage>
        <taxon>Eukaryota</taxon>
        <taxon>Metazoa</taxon>
        <taxon>Chordata</taxon>
        <taxon>Craniata</taxon>
        <taxon>Vertebrata</taxon>
        <taxon>Euteleostomi</taxon>
        <taxon>Amphibia</taxon>
        <taxon>Batrachia</taxon>
        <taxon>Caudata</taxon>
        <taxon>Salamandroidea</taxon>
        <taxon>Salamandridae</taxon>
        <taxon>Pleurodelinae</taxon>
        <taxon>Pleurodeles</taxon>
    </lineage>
</organism>
<dbReference type="AlphaFoldDB" id="A0AAV7L679"/>
<evidence type="ECO:0000313" key="3">
    <source>
        <dbReference type="EMBL" id="KAJ1087151.1"/>
    </source>
</evidence>
<evidence type="ECO:0000256" key="1">
    <source>
        <dbReference type="SAM" id="MobiDB-lite"/>
    </source>
</evidence>